<dbReference type="GO" id="GO:0020037">
    <property type="term" value="F:heme binding"/>
    <property type="evidence" value="ECO:0007669"/>
    <property type="project" value="InterPro"/>
</dbReference>
<dbReference type="SUPFAM" id="SSF48264">
    <property type="entry name" value="Cytochrome P450"/>
    <property type="match status" value="1"/>
</dbReference>
<evidence type="ECO:0000256" key="2">
    <source>
        <dbReference type="ARBA" id="ARBA00003690"/>
    </source>
</evidence>
<keyword evidence="8" id="KW-0256">Endoplasmic reticulum</keyword>
<dbReference type="Proteomes" id="UP000594454">
    <property type="component" value="Chromosome 4"/>
</dbReference>
<evidence type="ECO:0000256" key="5">
    <source>
        <dbReference type="ARBA" id="ARBA00010617"/>
    </source>
</evidence>
<comment type="subcellular location">
    <subcellularLocation>
        <location evidence="4">Endoplasmic reticulum membrane</location>
        <topology evidence="4">Peripheral membrane protein</topology>
    </subcellularLocation>
    <subcellularLocation>
        <location evidence="3">Microsome membrane</location>
        <topology evidence="3">Peripheral membrane protein</topology>
    </subcellularLocation>
</comment>
<evidence type="ECO:0000256" key="10">
    <source>
        <dbReference type="ARBA" id="ARBA00023002"/>
    </source>
</evidence>
<sequence>MFYTVIFFLFTTALWLFLDSRKPKNYPPGPTWYPILGSAPQIAQLRKKHGLFCYAAGELNDTYGKKGIIGLRIGKDRLVIAYSHQVSKELCYNEDLDGRPTGIFYETRTWGTRKGIILTDEDFWSEQRKFLVKHLKEFGFARQGMAELAQNEAQYLFEDVQAMVKQQGGKSAIIPVQNLFGVYVLNTLWTMMAGVRYDRQHDELKEIQSLFHDLFKNIDMVGCMFSHFPFLRYIAPNSSGYNHFLELHAKLFSFIARELEKHKKVFHPGNEPRDLMDSYLQELSEPNIKSSFSEKQLLAVCLDMFLAGSETTTKSLGFAFLYLTRNKDIQVRMQQELDAVIGRGRLPLWEDKDRLPYCESVIYESLRFFAGSSFGIPHRALRDTQLAGYNIPKDTMVISCFTGMLMDERNFEDVRTFRPERFIQNGKCVVPELFAPFGARHRRCMGENMAKQNLFLFITTLIQNFTFCVPEGQPMPDVTPQDGATPSVKPFTAKVVPR</sequence>
<evidence type="ECO:0000256" key="3">
    <source>
        <dbReference type="ARBA" id="ARBA00004174"/>
    </source>
</evidence>
<accession>A0A7R8UXT3</accession>
<dbReference type="PANTHER" id="PTHR24300:SF376">
    <property type="entry name" value="CYTOCHROME P450 15A1"/>
    <property type="match status" value="1"/>
</dbReference>
<evidence type="ECO:0000313" key="16">
    <source>
        <dbReference type="EMBL" id="CAD7088544.1"/>
    </source>
</evidence>
<evidence type="ECO:0000256" key="4">
    <source>
        <dbReference type="ARBA" id="ARBA00004406"/>
    </source>
</evidence>
<keyword evidence="15" id="KW-0732">Signal</keyword>
<comment type="cofactor">
    <cofactor evidence="1 14">
        <name>heme</name>
        <dbReference type="ChEBI" id="CHEBI:30413"/>
    </cofactor>
</comment>
<dbReference type="PANTHER" id="PTHR24300">
    <property type="entry name" value="CYTOCHROME P450 508A4-RELATED"/>
    <property type="match status" value="1"/>
</dbReference>
<name>A0A7R8UXT3_HERIL</name>
<dbReference type="InterPro" id="IPR036396">
    <property type="entry name" value="Cyt_P450_sf"/>
</dbReference>
<keyword evidence="7 14" id="KW-0479">Metal-binding</keyword>
<evidence type="ECO:0000256" key="12">
    <source>
        <dbReference type="ARBA" id="ARBA00023033"/>
    </source>
</evidence>
<keyword evidence="11 14" id="KW-0408">Iron</keyword>
<proteinExistence type="inferred from homology"/>
<dbReference type="OrthoDB" id="1055148at2759"/>
<keyword evidence="17" id="KW-1185">Reference proteome</keyword>
<evidence type="ECO:0000256" key="6">
    <source>
        <dbReference type="ARBA" id="ARBA00022617"/>
    </source>
</evidence>
<feature type="chain" id="PRO_5030541401" description="Cytochrome P450 303a1" evidence="15">
    <location>
        <begin position="21"/>
        <end position="498"/>
    </location>
</feature>
<dbReference type="InterPro" id="IPR001128">
    <property type="entry name" value="Cyt_P450"/>
</dbReference>
<keyword evidence="12" id="KW-0503">Monooxygenase</keyword>
<dbReference type="GO" id="GO:0005789">
    <property type="term" value="C:endoplasmic reticulum membrane"/>
    <property type="evidence" value="ECO:0007669"/>
    <property type="project" value="UniProtKB-SubCell"/>
</dbReference>
<dbReference type="GO" id="GO:0005506">
    <property type="term" value="F:iron ion binding"/>
    <property type="evidence" value="ECO:0007669"/>
    <property type="project" value="InterPro"/>
</dbReference>
<evidence type="ECO:0008006" key="18">
    <source>
        <dbReference type="Google" id="ProtNLM"/>
    </source>
</evidence>
<dbReference type="GO" id="GO:0016712">
    <property type="term" value="F:oxidoreductase activity, acting on paired donors, with incorporation or reduction of molecular oxygen, reduced flavin or flavoprotein as one donor, and incorporation of one atom of oxygen"/>
    <property type="evidence" value="ECO:0007669"/>
    <property type="project" value="TreeGrafter"/>
</dbReference>
<reference evidence="16 17" key="1">
    <citation type="submission" date="2020-11" db="EMBL/GenBank/DDBJ databases">
        <authorList>
            <person name="Wallbank WR R."/>
            <person name="Pardo Diaz C."/>
            <person name="Kozak K."/>
            <person name="Martin S."/>
            <person name="Jiggins C."/>
            <person name="Moest M."/>
            <person name="Warren A I."/>
            <person name="Generalovic N T."/>
            <person name="Byers J.R.P. K."/>
            <person name="Montejo-Kovacevich G."/>
            <person name="Yen C E."/>
        </authorList>
    </citation>
    <scope>NUCLEOTIDE SEQUENCE [LARGE SCALE GENOMIC DNA]</scope>
</reference>
<dbReference type="InParanoid" id="A0A7R8UXT3"/>
<keyword evidence="6 14" id="KW-0349">Heme</keyword>
<dbReference type="GO" id="GO:0008395">
    <property type="term" value="F:steroid hydroxylase activity"/>
    <property type="evidence" value="ECO:0007669"/>
    <property type="project" value="TreeGrafter"/>
</dbReference>
<dbReference type="OMA" id="HRSLYSF"/>
<evidence type="ECO:0000256" key="11">
    <source>
        <dbReference type="ARBA" id="ARBA00023004"/>
    </source>
</evidence>
<dbReference type="PRINTS" id="PR00385">
    <property type="entry name" value="P450"/>
</dbReference>
<evidence type="ECO:0000256" key="13">
    <source>
        <dbReference type="ARBA" id="ARBA00023136"/>
    </source>
</evidence>
<evidence type="ECO:0000256" key="7">
    <source>
        <dbReference type="ARBA" id="ARBA00022723"/>
    </source>
</evidence>
<dbReference type="GO" id="GO:0006082">
    <property type="term" value="P:organic acid metabolic process"/>
    <property type="evidence" value="ECO:0007669"/>
    <property type="project" value="TreeGrafter"/>
</dbReference>
<gene>
    <name evidence="16" type="ORF">HERILL_LOCUS11155</name>
</gene>
<dbReference type="CDD" id="cd20651">
    <property type="entry name" value="CYP15A1-like"/>
    <property type="match status" value="1"/>
</dbReference>
<dbReference type="Pfam" id="PF00067">
    <property type="entry name" value="p450"/>
    <property type="match status" value="1"/>
</dbReference>
<comment type="similarity">
    <text evidence="5">Belongs to the cytochrome P450 family.</text>
</comment>
<dbReference type="InterPro" id="IPR050182">
    <property type="entry name" value="Cytochrome_P450_fam2"/>
</dbReference>
<comment type="function">
    <text evidence="2">May be involved in the metabolism of insect hormones and in the breakdown of synthetic insecticides.</text>
</comment>
<evidence type="ECO:0000256" key="1">
    <source>
        <dbReference type="ARBA" id="ARBA00001971"/>
    </source>
</evidence>
<evidence type="ECO:0000256" key="9">
    <source>
        <dbReference type="ARBA" id="ARBA00022848"/>
    </source>
</evidence>
<dbReference type="PRINTS" id="PR00463">
    <property type="entry name" value="EP450I"/>
</dbReference>
<keyword evidence="13" id="KW-0472">Membrane</keyword>
<protein>
    <recommendedName>
        <fullName evidence="18">Cytochrome P450 303a1</fullName>
    </recommendedName>
</protein>
<evidence type="ECO:0000256" key="15">
    <source>
        <dbReference type="SAM" id="SignalP"/>
    </source>
</evidence>
<evidence type="ECO:0000313" key="17">
    <source>
        <dbReference type="Proteomes" id="UP000594454"/>
    </source>
</evidence>
<feature type="binding site" description="axial binding residue" evidence="14">
    <location>
        <position position="444"/>
    </location>
    <ligand>
        <name>heme</name>
        <dbReference type="ChEBI" id="CHEBI:30413"/>
    </ligand>
    <ligandPart>
        <name>Fe</name>
        <dbReference type="ChEBI" id="CHEBI:18248"/>
    </ligandPart>
</feature>
<dbReference type="InterPro" id="IPR002401">
    <property type="entry name" value="Cyt_P450_E_grp-I"/>
</dbReference>
<dbReference type="GO" id="GO:0006805">
    <property type="term" value="P:xenobiotic metabolic process"/>
    <property type="evidence" value="ECO:0007669"/>
    <property type="project" value="TreeGrafter"/>
</dbReference>
<evidence type="ECO:0000256" key="14">
    <source>
        <dbReference type="PIRSR" id="PIRSR602401-1"/>
    </source>
</evidence>
<organism evidence="16 17">
    <name type="scientific">Hermetia illucens</name>
    <name type="common">Black soldier fly</name>
    <dbReference type="NCBI Taxonomy" id="343691"/>
    <lineage>
        <taxon>Eukaryota</taxon>
        <taxon>Metazoa</taxon>
        <taxon>Ecdysozoa</taxon>
        <taxon>Arthropoda</taxon>
        <taxon>Hexapoda</taxon>
        <taxon>Insecta</taxon>
        <taxon>Pterygota</taxon>
        <taxon>Neoptera</taxon>
        <taxon>Endopterygota</taxon>
        <taxon>Diptera</taxon>
        <taxon>Brachycera</taxon>
        <taxon>Stratiomyomorpha</taxon>
        <taxon>Stratiomyidae</taxon>
        <taxon>Hermetiinae</taxon>
        <taxon>Hermetia</taxon>
    </lineage>
</organism>
<feature type="signal peptide" evidence="15">
    <location>
        <begin position="1"/>
        <end position="20"/>
    </location>
</feature>
<dbReference type="Gene3D" id="1.10.630.10">
    <property type="entry name" value="Cytochrome P450"/>
    <property type="match status" value="1"/>
</dbReference>
<keyword evidence="10" id="KW-0560">Oxidoreductase</keyword>
<dbReference type="EMBL" id="LR899012">
    <property type="protein sequence ID" value="CAD7088544.1"/>
    <property type="molecule type" value="Genomic_DNA"/>
</dbReference>
<evidence type="ECO:0000256" key="8">
    <source>
        <dbReference type="ARBA" id="ARBA00022824"/>
    </source>
</evidence>
<dbReference type="FunFam" id="1.10.630.10:FF:000238">
    <property type="entry name" value="Cytochrome P450 2A6"/>
    <property type="match status" value="1"/>
</dbReference>
<dbReference type="FunCoup" id="A0A7R8UXT3">
    <property type="interactions" value="1"/>
</dbReference>
<dbReference type="AlphaFoldDB" id="A0A7R8UXT3"/>
<keyword evidence="9" id="KW-0492">Microsome</keyword>